<evidence type="ECO:0000256" key="6">
    <source>
        <dbReference type="ARBA" id="ARBA00023034"/>
    </source>
</evidence>
<feature type="domain" description="Conserved oligomeric Golgi complex subunit 3 N-terminal" evidence="9">
    <location>
        <begin position="109"/>
        <end position="251"/>
    </location>
</feature>
<dbReference type="GO" id="GO:0017119">
    <property type="term" value="C:Golgi transport complex"/>
    <property type="evidence" value="ECO:0007669"/>
    <property type="project" value="TreeGrafter"/>
</dbReference>
<evidence type="ECO:0000313" key="12">
    <source>
        <dbReference type="Proteomes" id="UP000014500"/>
    </source>
</evidence>
<dbReference type="Pfam" id="PF20671">
    <property type="entry name" value="COG3_C"/>
    <property type="match status" value="1"/>
</dbReference>
<dbReference type="Pfam" id="PF04136">
    <property type="entry name" value="COG3_N"/>
    <property type="match status" value="1"/>
</dbReference>
<evidence type="ECO:0000259" key="9">
    <source>
        <dbReference type="Pfam" id="PF04136"/>
    </source>
</evidence>
<evidence type="ECO:0000256" key="1">
    <source>
        <dbReference type="ARBA" id="ARBA00004395"/>
    </source>
</evidence>
<evidence type="ECO:0000313" key="11">
    <source>
        <dbReference type="EnsemblMetazoa" id="SMAR008624-PA"/>
    </source>
</evidence>
<evidence type="ECO:0000259" key="10">
    <source>
        <dbReference type="Pfam" id="PF20671"/>
    </source>
</evidence>
<name>T1J4T0_STRMM</name>
<organism evidence="11 12">
    <name type="scientific">Strigamia maritima</name>
    <name type="common">European centipede</name>
    <name type="synonym">Geophilus maritimus</name>
    <dbReference type="NCBI Taxonomy" id="126957"/>
    <lineage>
        <taxon>Eukaryota</taxon>
        <taxon>Metazoa</taxon>
        <taxon>Ecdysozoa</taxon>
        <taxon>Arthropoda</taxon>
        <taxon>Myriapoda</taxon>
        <taxon>Chilopoda</taxon>
        <taxon>Pleurostigmophora</taxon>
        <taxon>Geophilomorpha</taxon>
        <taxon>Linotaeniidae</taxon>
        <taxon>Strigamia</taxon>
    </lineage>
</organism>
<dbReference type="PANTHER" id="PTHR13302:SF8">
    <property type="entry name" value="CONSERVED OLIGOMERIC GOLGI COMPLEX SUBUNIT 3"/>
    <property type="match status" value="1"/>
</dbReference>
<dbReference type="InterPro" id="IPR048320">
    <property type="entry name" value="COG3_N"/>
</dbReference>
<protein>
    <recommendedName>
        <fullName evidence="3">Conserved oligomeric Golgi complex subunit 3</fullName>
    </recommendedName>
    <alternativeName>
        <fullName evidence="8">Component of oligomeric Golgi complex 3</fullName>
    </alternativeName>
</protein>
<comment type="subcellular location">
    <subcellularLocation>
        <location evidence="1">Golgi apparatus membrane</location>
        <topology evidence="1">Peripheral membrane protein</topology>
    </subcellularLocation>
</comment>
<dbReference type="GO" id="GO:0005801">
    <property type="term" value="C:cis-Golgi network"/>
    <property type="evidence" value="ECO:0007669"/>
    <property type="project" value="InterPro"/>
</dbReference>
<dbReference type="Proteomes" id="UP000014500">
    <property type="component" value="Unassembled WGS sequence"/>
</dbReference>
<dbReference type="InterPro" id="IPR048685">
    <property type="entry name" value="COG3_C"/>
</dbReference>
<dbReference type="HOGENOM" id="CLU_011639_1_1_1"/>
<dbReference type="EMBL" id="JH431849">
    <property type="status" value="NOT_ANNOTATED_CDS"/>
    <property type="molecule type" value="Genomic_DNA"/>
</dbReference>
<sequence length="813" mass="92540">MNSIKNKLLDWENLEDPIAPLSSKQRESILELTSYANTRPFPVDLPQRDSPNQVSSSNVSADFLETLPHYFSSLQSGKLVIENGQQFYTWFAKVEEDIVEKEDSEYRNFVKKFEENCEQCNNLLGDVMASLNCLTTLHKQYLFVSNKTNSLHEACEQQLQDQIKLMSIAENISNKLAYFDELDKISQRLSSPTMSVLNESFVPILTRLDECIDHMLQNPQFKDGSVYLARFKHNLTKALGLIRAHVINSLQSATQKLLPKKEAIGPTDNSFTLFYGKFRTNAHKIKSLMEQIEDREEKSSECKQLIADCHQCYFQQRELLLQPSVVATINDLATNHQRDHCALVRSGCAFLLHVCEDEYQLYFQFFTKHSLQLDEFLEGLCCILYDVLRPLIIHIHHLETLSELCSILKIEMIDEHIRNNPEHLKAFEAVVTQMLQDVQERLVYRTHIYIQSDILNYNPSPGDLVYPEKLEMMESIAEGLMQQSSLSRSESRSSIASFGSLTSQEVAGINSAGDHGSEVSLARSRTGPISPADLHGMWYPTVRRTLVCLSKLYRCIDKAIFQGLSQDALSMCIQSLVVAGSTIAKNKTLLDGLLFQIKHLLILREQIAPFQVDFAIREMSLDFSKVRTAATNFMHRKSKLFALNTNNSLLEFILQGTPQVTEHYIDSKKDVDNHLKLVCEQFIQHTTELLIGSLKSFTEKAAVIIKLKEGEGGRQVTLKNQPFASVDKIAELIAESNRQLKGKLPSVNRNLRLYLANRETEAILFRPIRTNIQSVYSHLLQIVRTNYSDEDQLIIACPSNEQVSIMLTAALTK</sequence>
<evidence type="ECO:0000256" key="7">
    <source>
        <dbReference type="ARBA" id="ARBA00023136"/>
    </source>
</evidence>
<accession>T1J4T0</accession>
<dbReference type="EnsemblMetazoa" id="SMAR008624-RA">
    <property type="protein sequence ID" value="SMAR008624-PA"/>
    <property type="gene ID" value="SMAR008624"/>
</dbReference>
<keyword evidence="12" id="KW-1185">Reference proteome</keyword>
<feature type="domain" description="Conserved oligomeric Golgi complex subunit 3 C-terminal" evidence="10">
    <location>
        <begin position="272"/>
        <end position="626"/>
    </location>
</feature>
<dbReference type="GO" id="GO:0000139">
    <property type="term" value="C:Golgi membrane"/>
    <property type="evidence" value="ECO:0007669"/>
    <property type="project" value="UniProtKB-SubCell"/>
</dbReference>
<evidence type="ECO:0000256" key="2">
    <source>
        <dbReference type="ARBA" id="ARBA00009936"/>
    </source>
</evidence>
<evidence type="ECO:0000256" key="3">
    <source>
        <dbReference type="ARBA" id="ARBA00020976"/>
    </source>
</evidence>
<dbReference type="OMA" id="LEEHMQY"/>
<keyword evidence="6" id="KW-0333">Golgi apparatus</keyword>
<dbReference type="InterPro" id="IPR007265">
    <property type="entry name" value="COG_su3"/>
</dbReference>
<evidence type="ECO:0000256" key="8">
    <source>
        <dbReference type="ARBA" id="ARBA00031339"/>
    </source>
</evidence>
<proteinExistence type="inferred from homology"/>
<dbReference type="AlphaFoldDB" id="T1J4T0"/>
<keyword evidence="5" id="KW-0653">Protein transport</keyword>
<dbReference type="GO" id="GO:0007030">
    <property type="term" value="P:Golgi organization"/>
    <property type="evidence" value="ECO:0007669"/>
    <property type="project" value="TreeGrafter"/>
</dbReference>
<dbReference type="GO" id="GO:0006886">
    <property type="term" value="P:intracellular protein transport"/>
    <property type="evidence" value="ECO:0007669"/>
    <property type="project" value="InterPro"/>
</dbReference>
<comment type="similarity">
    <text evidence="2">Belongs to the COG3 family.</text>
</comment>
<dbReference type="PhylomeDB" id="T1J4T0"/>
<evidence type="ECO:0000256" key="4">
    <source>
        <dbReference type="ARBA" id="ARBA00022448"/>
    </source>
</evidence>
<dbReference type="GO" id="GO:0006891">
    <property type="term" value="P:intra-Golgi vesicle-mediated transport"/>
    <property type="evidence" value="ECO:0007669"/>
    <property type="project" value="TreeGrafter"/>
</dbReference>
<evidence type="ECO:0000256" key="5">
    <source>
        <dbReference type="ARBA" id="ARBA00022927"/>
    </source>
</evidence>
<keyword evidence="4" id="KW-0813">Transport</keyword>
<dbReference type="eggNOG" id="KOG2604">
    <property type="taxonomic scope" value="Eukaryota"/>
</dbReference>
<keyword evidence="7" id="KW-0472">Membrane</keyword>
<reference evidence="12" key="1">
    <citation type="submission" date="2011-05" db="EMBL/GenBank/DDBJ databases">
        <authorList>
            <person name="Richards S.R."/>
            <person name="Qu J."/>
            <person name="Jiang H."/>
            <person name="Jhangiani S.N."/>
            <person name="Agravi P."/>
            <person name="Goodspeed R."/>
            <person name="Gross S."/>
            <person name="Mandapat C."/>
            <person name="Jackson L."/>
            <person name="Mathew T."/>
            <person name="Pu L."/>
            <person name="Thornton R."/>
            <person name="Saada N."/>
            <person name="Wilczek-Boney K.B."/>
            <person name="Lee S."/>
            <person name="Kovar C."/>
            <person name="Wu Y."/>
            <person name="Scherer S.E."/>
            <person name="Worley K.C."/>
            <person name="Muzny D.M."/>
            <person name="Gibbs R."/>
        </authorList>
    </citation>
    <scope>NUCLEOTIDE SEQUENCE</scope>
    <source>
        <strain evidence="12">Brora</strain>
    </source>
</reference>
<dbReference type="PANTHER" id="PTHR13302">
    <property type="entry name" value="CONSERVED OLIGOMERIC GOLGI COMPLEX COMPONENT 3"/>
    <property type="match status" value="1"/>
</dbReference>
<reference evidence="11" key="2">
    <citation type="submission" date="2015-02" db="UniProtKB">
        <authorList>
            <consortium name="EnsemblMetazoa"/>
        </authorList>
    </citation>
    <scope>IDENTIFICATION</scope>
</reference>
<dbReference type="STRING" id="126957.T1J4T0"/>